<dbReference type="EMBL" id="CANHGI010000005">
    <property type="protein sequence ID" value="CAI5453196.1"/>
    <property type="molecule type" value="Genomic_DNA"/>
</dbReference>
<accession>A0A9P1IYT9</accession>
<evidence type="ECO:0000313" key="2">
    <source>
        <dbReference type="Proteomes" id="UP001152747"/>
    </source>
</evidence>
<dbReference type="Proteomes" id="UP001152747">
    <property type="component" value="Unassembled WGS sequence"/>
</dbReference>
<evidence type="ECO:0000313" key="1">
    <source>
        <dbReference type="EMBL" id="CAI5453196.1"/>
    </source>
</evidence>
<name>A0A9P1IYT9_9PELO</name>
<dbReference type="OrthoDB" id="10259024at2759"/>
<sequence length="137" mass="16051">MRTSEERRKKSTISASSRKSSYFYEPGYPRNCEYCTAPNYEFATSNEFSRHIRTNHTTQEGGSFLCRYGENGVCQKLPIEGVCDLDFETHIRRFHTTTNSSVFRDEEEECMSLRSIRLTSETPTEMSENRRKFSLTR</sequence>
<reference evidence="1" key="1">
    <citation type="submission" date="2022-11" db="EMBL/GenBank/DDBJ databases">
        <authorList>
            <person name="Kikuchi T."/>
        </authorList>
    </citation>
    <scope>NUCLEOTIDE SEQUENCE</scope>
    <source>
        <strain evidence="1">PS1010</strain>
    </source>
</reference>
<gene>
    <name evidence="1" type="ORF">CAMP_LOCUS15833</name>
</gene>
<dbReference type="AlphaFoldDB" id="A0A9P1IYT9"/>
<comment type="caution">
    <text evidence="1">The sequence shown here is derived from an EMBL/GenBank/DDBJ whole genome shotgun (WGS) entry which is preliminary data.</text>
</comment>
<keyword evidence="2" id="KW-1185">Reference proteome</keyword>
<organism evidence="1 2">
    <name type="scientific">Caenorhabditis angaria</name>
    <dbReference type="NCBI Taxonomy" id="860376"/>
    <lineage>
        <taxon>Eukaryota</taxon>
        <taxon>Metazoa</taxon>
        <taxon>Ecdysozoa</taxon>
        <taxon>Nematoda</taxon>
        <taxon>Chromadorea</taxon>
        <taxon>Rhabditida</taxon>
        <taxon>Rhabditina</taxon>
        <taxon>Rhabditomorpha</taxon>
        <taxon>Rhabditoidea</taxon>
        <taxon>Rhabditidae</taxon>
        <taxon>Peloderinae</taxon>
        <taxon>Caenorhabditis</taxon>
    </lineage>
</organism>
<protein>
    <submittedName>
        <fullName evidence="1">Uncharacterized protein</fullName>
    </submittedName>
</protein>
<proteinExistence type="predicted"/>